<evidence type="ECO:0000313" key="7">
    <source>
        <dbReference type="EMBL" id="KAF3889373.1"/>
    </source>
</evidence>
<protein>
    <submittedName>
        <fullName evidence="7">PLP-dependent aminotransferase family protein</fullName>
    </submittedName>
</protein>
<dbReference type="EMBL" id="JHEG04000001">
    <property type="protein sequence ID" value="KAF3889373.1"/>
    <property type="molecule type" value="Genomic_DNA"/>
</dbReference>
<dbReference type="InterPro" id="IPR015421">
    <property type="entry name" value="PyrdxlP-dep_Trfase_major"/>
</dbReference>
<dbReference type="InterPro" id="IPR000524">
    <property type="entry name" value="Tscrpt_reg_HTH_GntR"/>
</dbReference>
<dbReference type="Pfam" id="PF00155">
    <property type="entry name" value="Aminotran_1_2"/>
    <property type="match status" value="1"/>
</dbReference>
<dbReference type="SUPFAM" id="SSF53383">
    <property type="entry name" value="PLP-dependent transferases"/>
    <property type="match status" value="1"/>
</dbReference>
<keyword evidence="7" id="KW-0808">Transferase</keyword>
<dbReference type="PANTHER" id="PTHR46577:SF1">
    <property type="entry name" value="HTH-TYPE TRANSCRIPTIONAL REGULATORY PROTEIN GABR"/>
    <property type="match status" value="1"/>
</dbReference>
<dbReference type="Proteomes" id="UP000029738">
    <property type="component" value="Unassembled WGS sequence"/>
</dbReference>
<dbReference type="SUPFAM" id="SSF46785">
    <property type="entry name" value="Winged helix' DNA-binding domain"/>
    <property type="match status" value="1"/>
</dbReference>
<evidence type="ECO:0000256" key="4">
    <source>
        <dbReference type="ARBA" id="ARBA00023125"/>
    </source>
</evidence>
<dbReference type="PROSITE" id="PS50949">
    <property type="entry name" value="HTH_GNTR"/>
    <property type="match status" value="1"/>
</dbReference>
<dbReference type="Gene3D" id="1.10.10.10">
    <property type="entry name" value="Winged helix-like DNA-binding domain superfamily/Winged helix DNA-binding domain"/>
    <property type="match status" value="1"/>
</dbReference>
<dbReference type="CDD" id="cd00609">
    <property type="entry name" value="AAT_like"/>
    <property type="match status" value="1"/>
</dbReference>
<dbReference type="GO" id="GO:0003700">
    <property type="term" value="F:DNA-binding transcription factor activity"/>
    <property type="evidence" value="ECO:0007669"/>
    <property type="project" value="InterPro"/>
</dbReference>
<dbReference type="InterPro" id="IPR036388">
    <property type="entry name" value="WH-like_DNA-bd_sf"/>
</dbReference>
<dbReference type="InterPro" id="IPR015424">
    <property type="entry name" value="PyrdxlP-dep_Trfase"/>
</dbReference>
<dbReference type="PRINTS" id="PR00035">
    <property type="entry name" value="HTHGNTR"/>
</dbReference>
<keyword evidence="3" id="KW-0805">Transcription regulation</keyword>
<accession>A0A8S9TDJ9</accession>
<dbReference type="GO" id="GO:0003677">
    <property type="term" value="F:DNA binding"/>
    <property type="evidence" value="ECO:0007669"/>
    <property type="project" value="UniProtKB-KW"/>
</dbReference>
<keyword evidence="8" id="KW-1185">Reference proteome</keyword>
<sequence>MLWLPIDRTSNIPLIRQIYLELRNKILNAELKAEQRLPATRSLAASLGVSRNVILEAYDQLIAEGYLEGRSGSGTYVARGACWEFLPTQRHTEEKMTSLLTDSPMSLSDKETGGIDIIDFRSGLPALDSFPRKLWGQLAKQVFTEIPNALLGYGQPEGCVELRSVLSKYLWKTRGVICNPEQIVITSGATQAFSLVGELLLKPGSRVILEDPVTRELQKIFIALQAELFPVPVDEQGLQTHLLPPDKKPSFIFVTPSHQFPLGSVLTIQRRISLLEYAKSTDCFIVEDDYDSEFRYEGTPVSSLQGLDPERVIYIGTFSKILSPALRIGYIVLPVSLVERCRYFKRLKDQHTAYFEQLILAQFIQDGYLERHIARMKKLYQKRRQILKQNLIDRFADRVKIFGDSTGLHFVASFPKINFCKKTLQKLESQGVRIYPVTAHTVFQERHQHQVILGYGNLTISQIEAGIQRLQKSLSDI</sequence>
<gene>
    <name evidence="7" type="ORF">DA73_0400030755</name>
</gene>
<evidence type="ECO:0000313" key="8">
    <source>
        <dbReference type="Proteomes" id="UP000029738"/>
    </source>
</evidence>
<dbReference type="PANTHER" id="PTHR46577">
    <property type="entry name" value="HTH-TYPE TRANSCRIPTIONAL REGULATORY PROTEIN GABR"/>
    <property type="match status" value="1"/>
</dbReference>
<name>A0A8S9TDJ9_9CYAN</name>
<comment type="similarity">
    <text evidence="1">In the C-terminal section; belongs to the class-I pyridoxal-phosphate-dependent aminotransferase family.</text>
</comment>
<evidence type="ECO:0000256" key="2">
    <source>
        <dbReference type="ARBA" id="ARBA00022898"/>
    </source>
</evidence>
<dbReference type="InterPro" id="IPR051446">
    <property type="entry name" value="HTH_trans_reg/aminotransferase"/>
</dbReference>
<organism evidence="7 8">
    <name type="scientific">Tolypothrix bouteillei VB521301</name>
    <dbReference type="NCBI Taxonomy" id="1479485"/>
    <lineage>
        <taxon>Bacteria</taxon>
        <taxon>Bacillati</taxon>
        <taxon>Cyanobacteriota</taxon>
        <taxon>Cyanophyceae</taxon>
        <taxon>Nostocales</taxon>
        <taxon>Tolypothrichaceae</taxon>
        <taxon>Tolypothrix</taxon>
    </lineage>
</organism>
<evidence type="ECO:0000256" key="5">
    <source>
        <dbReference type="ARBA" id="ARBA00023163"/>
    </source>
</evidence>
<dbReference type="InterPro" id="IPR004839">
    <property type="entry name" value="Aminotransferase_I/II_large"/>
</dbReference>
<dbReference type="RefSeq" id="WP_038082155.1">
    <property type="nucleotide sequence ID" value="NZ_JHEG04000001.1"/>
</dbReference>
<keyword evidence="7" id="KW-0032">Aminotransferase</keyword>
<dbReference type="SMART" id="SM00345">
    <property type="entry name" value="HTH_GNTR"/>
    <property type="match status" value="1"/>
</dbReference>
<feature type="domain" description="HTH gntR-type" evidence="6">
    <location>
        <begin position="12"/>
        <end position="80"/>
    </location>
</feature>
<dbReference type="AlphaFoldDB" id="A0A8S9TDJ9"/>
<evidence type="ECO:0000256" key="3">
    <source>
        <dbReference type="ARBA" id="ARBA00023015"/>
    </source>
</evidence>
<proteinExistence type="inferred from homology"/>
<keyword evidence="5" id="KW-0804">Transcription</keyword>
<reference evidence="7" key="2">
    <citation type="submission" date="2019-11" db="EMBL/GenBank/DDBJ databases">
        <title>Improved Assembly of Tolypothrix boutellei genome.</title>
        <authorList>
            <person name="Sarangi A.N."/>
            <person name="Mukherjee M."/>
            <person name="Ghosh S."/>
            <person name="Singh D."/>
            <person name="Das A."/>
            <person name="Kant S."/>
            <person name="Prusty A."/>
            <person name="Tripathy S."/>
        </authorList>
    </citation>
    <scope>NUCLEOTIDE SEQUENCE</scope>
    <source>
        <strain evidence="7">VB521301</strain>
    </source>
</reference>
<reference evidence="7" key="1">
    <citation type="journal article" date="2015" name="Genome Announc.">
        <title>Draft Genome Sequence of Tolypothrix boutellei Strain VB521301.</title>
        <authorList>
            <person name="Chandrababunaidu M.M."/>
            <person name="Singh D."/>
            <person name="Sen D."/>
            <person name="Bhan S."/>
            <person name="Das S."/>
            <person name="Gupta A."/>
            <person name="Adhikary S.P."/>
            <person name="Tripathy S."/>
        </authorList>
    </citation>
    <scope>NUCLEOTIDE SEQUENCE</scope>
    <source>
        <strain evidence="7">VB521301</strain>
    </source>
</reference>
<dbReference type="InterPro" id="IPR036390">
    <property type="entry name" value="WH_DNA-bd_sf"/>
</dbReference>
<dbReference type="Gene3D" id="3.40.640.10">
    <property type="entry name" value="Type I PLP-dependent aspartate aminotransferase-like (Major domain)"/>
    <property type="match status" value="1"/>
</dbReference>
<keyword evidence="2" id="KW-0663">Pyridoxal phosphate</keyword>
<evidence type="ECO:0000259" key="6">
    <source>
        <dbReference type="PROSITE" id="PS50949"/>
    </source>
</evidence>
<dbReference type="Pfam" id="PF00392">
    <property type="entry name" value="GntR"/>
    <property type="match status" value="1"/>
</dbReference>
<dbReference type="GO" id="GO:0008483">
    <property type="term" value="F:transaminase activity"/>
    <property type="evidence" value="ECO:0007669"/>
    <property type="project" value="UniProtKB-KW"/>
</dbReference>
<comment type="caution">
    <text evidence="7">The sequence shown here is derived from an EMBL/GenBank/DDBJ whole genome shotgun (WGS) entry which is preliminary data.</text>
</comment>
<keyword evidence="4" id="KW-0238">DNA-binding</keyword>
<evidence type="ECO:0000256" key="1">
    <source>
        <dbReference type="ARBA" id="ARBA00005384"/>
    </source>
</evidence>
<dbReference type="GO" id="GO:0030170">
    <property type="term" value="F:pyridoxal phosphate binding"/>
    <property type="evidence" value="ECO:0007669"/>
    <property type="project" value="InterPro"/>
</dbReference>
<dbReference type="CDD" id="cd07377">
    <property type="entry name" value="WHTH_GntR"/>
    <property type="match status" value="1"/>
</dbReference>